<feature type="region of interest" description="Disordered" evidence="8">
    <location>
        <begin position="54"/>
        <end position="91"/>
    </location>
</feature>
<feature type="compositionally biased region" description="Acidic residues" evidence="8">
    <location>
        <begin position="72"/>
        <end position="87"/>
    </location>
</feature>
<feature type="transmembrane region" description="Helical" evidence="9">
    <location>
        <begin position="338"/>
        <end position="361"/>
    </location>
</feature>
<feature type="transmembrane region" description="Helical" evidence="9">
    <location>
        <begin position="132"/>
        <end position="152"/>
    </location>
</feature>
<comment type="similarity">
    <text evidence="2">Belongs to the peptidase A22B family.</text>
</comment>
<dbReference type="InterPro" id="IPR007369">
    <property type="entry name" value="Peptidase_A22B_SPP"/>
</dbReference>
<sequence>MADPEPGLVALVLGNAAYAFAKVQPLLPVYLHMILASLFPIYAASHASLTRPSTAAKPVKKTKQKARRSTEDENDDDTDSDDDEEEATHEMEGLSNKDIILFPLFAGIALASLYFLIKWLEDATVLNQALNAYFAIFGVAAVTTLVSDVLDIGHSLIFPRRHALAGTLYHVHGSDGVAVPVAGSTHGSRTLTTPLPGFLARIPLAPVVREWLWADRAMPGRKWTVKLYTHGSLAGKMKIGAHTMVGAAVALSTLLYFNLVDKPWYLTNLLGFSFCYGSLQMVSPTTFFTGSAILVGLFFYDIYMVFFTPLMVTVATKLDVPIKLMFPKTATAGGKSSAAMLGLGDIVIPGLMVGLALRFDLWLFYLKRQRRVAVGTGQGKEGEREAVVKAEYYPLAGRWSDRFWTHSLLGRPLWTSASPAAAASGTHQGDEEAPFTFPKVYFNAALVGYVGGLVATLCALHLMDHAQPALLWLVPGVLLSLWSTALVRGELGLMWNYTEEIGDEEEGDKSEKETKQGSTGADKHDNKDEKVGKAKTRSRRSEREVLSLSIEAPRKPRRTASTEKDSAEVQRNGTTTTTTAPTAQSIGNGTFWAGSTSNTTAREEVDAPPAGKRLRVR</sequence>
<keyword evidence="7 9" id="KW-0472">Membrane</keyword>
<dbReference type="RefSeq" id="XP_069302872.1">
    <property type="nucleotide sequence ID" value="XM_069455048.1"/>
</dbReference>
<keyword evidence="4" id="KW-0378">Hydrolase</keyword>
<evidence type="ECO:0000256" key="5">
    <source>
        <dbReference type="ARBA" id="ARBA00022824"/>
    </source>
</evidence>
<keyword evidence="3 9" id="KW-0812">Transmembrane</keyword>
<dbReference type="PANTHER" id="PTHR12174:SF23">
    <property type="entry name" value="MINOR HISTOCOMPATIBILITY ANTIGEN H13"/>
    <property type="match status" value="1"/>
</dbReference>
<dbReference type="Proteomes" id="UP001578633">
    <property type="component" value="Chromosome 9"/>
</dbReference>
<reference evidence="10 11" key="1">
    <citation type="submission" date="2024-09" db="EMBL/GenBank/DDBJ databases">
        <title>T2T genomes of carrot and Alternaria dauci and their utility for understanding host-pathogen interaction during carrot leaf blight disease.</title>
        <authorList>
            <person name="Liu W."/>
            <person name="Xu S."/>
            <person name="Ou C."/>
            <person name="Liu X."/>
            <person name="Zhuang F."/>
            <person name="Deng X.W."/>
        </authorList>
    </citation>
    <scope>NUCLEOTIDE SEQUENCE [LARGE SCALE GENOMIC DNA]</scope>
    <source>
        <strain evidence="10 11">A2016</strain>
    </source>
</reference>
<feature type="compositionally biased region" description="Basic residues" evidence="8">
    <location>
        <begin position="58"/>
        <end position="67"/>
    </location>
</feature>
<dbReference type="Pfam" id="PF04258">
    <property type="entry name" value="Peptidase_A22B"/>
    <property type="match status" value="1"/>
</dbReference>
<dbReference type="PANTHER" id="PTHR12174">
    <property type="entry name" value="SIGNAL PEPTIDE PEPTIDASE"/>
    <property type="match status" value="1"/>
</dbReference>
<comment type="caution">
    <text evidence="10">The sequence shown here is derived from an EMBL/GenBank/DDBJ whole genome shotgun (WGS) entry which is preliminary data.</text>
</comment>
<feature type="transmembrane region" description="Helical" evidence="9">
    <location>
        <begin position="239"/>
        <end position="257"/>
    </location>
</feature>
<comment type="subcellular location">
    <subcellularLocation>
        <location evidence="1">Endoplasmic reticulum membrane</location>
        <topology evidence="1">Multi-pass membrane protein</topology>
    </subcellularLocation>
</comment>
<evidence type="ECO:0008006" key="12">
    <source>
        <dbReference type="Google" id="ProtNLM"/>
    </source>
</evidence>
<protein>
    <recommendedName>
        <fullName evidence="12">Signal peptide peptidase</fullName>
    </recommendedName>
</protein>
<keyword evidence="5" id="KW-0256">Endoplasmic reticulum</keyword>
<feature type="compositionally biased region" description="Low complexity" evidence="8">
    <location>
        <begin position="574"/>
        <end position="583"/>
    </location>
</feature>
<keyword evidence="6 9" id="KW-1133">Transmembrane helix</keyword>
<accession>A0ABR3U757</accession>
<organism evidence="10 11">
    <name type="scientific">Alternaria dauci</name>
    <dbReference type="NCBI Taxonomy" id="48095"/>
    <lineage>
        <taxon>Eukaryota</taxon>
        <taxon>Fungi</taxon>
        <taxon>Dikarya</taxon>
        <taxon>Ascomycota</taxon>
        <taxon>Pezizomycotina</taxon>
        <taxon>Dothideomycetes</taxon>
        <taxon>Pleosporomycetidae</taxon>
        <taxon>Pleosporales</taxon>
        <taxon>Pleosporineae</taxon>
        <taxon>Pleosporaceae</taxon>
        <taxon>Alternaria</taxon>
        <taxon>Alternaria sect. Porri</taxon>
    </lineage>
</organism>
<evidence type="ECO:0000256" key="6">
    <source>
        <dbReference type="ARBA" id="ARBA00022989"/>
    </source>
</evidence>
<evidence type="ECO:0000256" key="3">
    <source>
        <dbReference type="ARBA" id="ARBA00022692"/>
    </source>
</evidence>
<feature type="transmembrane region" description="Helical" evidence="9">
    <location>
        <begin position="263"/>
        <end position="282"/>
    </location>
</feature>
<feature type="transmembrane region" description="Helical" evidence="9">
    <location>
        <begin position="294"/>
        <end position="318"/>
    </location>
</feature>
<evidence type="ECO:0000256" key="9">
    <source>
        <dbReference type="SAM" id="Phobius"/>
    </source>
</evidence>
<proteinExistence type="inferred from homology"/>
<keyword evidence="11" id="KW-1185">Reference proteome</keyword>
<feature type="compositionally biased region" description="Polar residues" evidence="8">
    <location>
        <begin position="584"/>
        <end position="600"/>
    </location>
</feature>
<gene>
    <name evidence="10" type="ORF">ACET3X_008795</name>
</gene>
<feature type="transmembrane region" description="Helical" evidence="9">
    <location>
        <begin position="440"/>
        <end position="463"/>
    </location>
</feature>
<dbReference type="SMART" id="SM00730">
    <property type="entry name" value="PSN"/>
    <property type="match status" value="1"/>
</dbReference>
<feature type="compositionally biased region" description="Basic and acidic residues" evidence="8">
    <location>
        <begin position="509"/>
        <end position="532"/>
    </location>
</feature>
<evidence type="ECO:0000256" key="2">
    <source>
        <dbReference type="ARBA" id="ARBA00006859"/>
    </source>
</evidence>
<dbReference type="EMBL" id="JBHGVX010000009">
    <property type="protein sequence ID" value="KAL1792288.1"/>
    <property type="molecule type" value="Genomic_DNA"/>
</dbReference>
<dbReference type="GeneID" id="96089117"/>
<evidence type="ECO:0000256" key="4">
    <source>
        <dbReference type="ARBA" id="ARBA00022801"/>
    </source>
</evidence>
<evidence type="ECO:0000256" key="8">
    <source>
        <dbReference type="SAM" id="MobiDB-lite"/>
    </source>
</evidence>
<feature type="transmembrane region" description="Helical" evidence="9">
    <location>
        <begin position="469"/>
        <end position="487"/>
    </location>
</feature>
<feature type="transmembrane region" description="Helical" evidence="9">
    <location>
        <begin position="99"/>
        <end position="120"/>
    </location>
</feature>
<dbReference type="InterPro" id="IPR006639">
    <property type="entry name" value="Preselin/SPP"/>
</dbReference>
<evidence type="ECO:0000256" key="1">
    <source>
        <dbReference type="ARBA" id="ARBA00004477"/>
    </source>
</evidence>
<evidence type="ECO:0000313" key="10">
    <source>
        <dbReference type="EMBL" id="KAL1792288.1"/>
    </source>
</evidence>
<name>A0ABR3U757_9PLEO</name>
<evidence type="ECO:0000256" key="7">
    <source>
        <dbReference type="ARBA" id="ARBA00023136"/>
    </source>
</evidence>
<evidence type="ECO:0000313" key="11">
    <source>
        <dbReference type="Proteomes" id="UP001578633"/>
    </source>
</evidence>
<feature type="region of interest" description="Disordered" evidence="8">
    <location>
        <begin position="502"/>
        <end position="617"/>
    </location>
</feature>